<feature type="binding site" evidence="7">
    <location>
        <begin position="204"/>
        <end position="207"/>
    </location>
    <ligand>
        <name>FMN</name>
        <dbReference type="ChEBI" id="CHEBI:58210"/>
    </ligand>
</feature>
<comment type="similarity">
    <text evidence="6 7">Belongs to the UbiX/PAD1 family.</text>
</comment>
<evidence type="ECO:0000313" key="9">
    <source>
        <dbReference type="EMBL" id="SQH24970.1"/>
    </source>
</evidence>
<dbReference type="NCBIfam" id="NF004685">
    <property type="entry name" value="PRK06029.1"/>
    <property type="match status" value="1"/>
</dbReference>
<dbReference type="SUPFAM" id="SSF52507">
    <property type="entry name" value="Homo-oligomeric flavin-containing Cys decarboxylases, HFCD"/>
    <property type="match status" value="1"/>
</dbReference>
<accession>A0AAX2J469</accession>
<evidence type="ECO:0000313" key="10">
    <source>
        <dbReference type="Proteomes" id="UP000248598"/>
    </source>
</evidence>
<keyword evidence="2 7" id="KW-0285">Flavoprotein</keyword>
<evidence type="ECO:0000256" key="2">
    <source>
        <dbReference type="ARBA" id="ARBA00022630"/>
    </source>
</evidence>
<comment type="function">
    <text evidence="7">Flavin prenyltransferase that catalyzes the synthesis of the prenylated FMN cofactor (prenyl-FMN) for 4-hydroxy-3-polyprenylbenzoic acid decarboxylase UbiD. The prenyltransferase is metal-independent and links a dimethylallyl moiety from dimethylallyl monophosphate (DMAP) to the flavin N5 and C6 atoms of FMN.</text>
</comment>
<dbReference type="FunFam" id="3.40.50.1950:FF:000001">
    <property type="entry name" value="Flavin prenyltransferase UbiX"/>
    <property type="match status" value="1"/>
</dbReference>
<sequence>MKAELQAIRLENFHKLVQEAGTIAKLARRCGYDKPVYLYQVNAQKVKANGKTMGIGSLMAKKLESGMNKPAGWLSQRHDDSQPSTTRAAFSATPAQSESSLHGINTITLAFTGASGMPYGMRLLEVLLQMGKTVYLVYSQAAQIVAQQEMSFALPTSPAEAQTLLCKHFNCAPEQLYVFGTKEWFAPIASGNAVADAMIICPASMGTVAAIAHGTADTLLERAADVAIKEKRPLILVPREAPFSTLHLENMLKLSQLGCTILPPAAGFYHQPKTVEDMVDFVVARILDQLRLPHQLMPKWGQ</sequence>
<evidence type="ECO:0000256" key="3">
    <source>
        <dbReference type="ARBA" id="ARBA00022643"/>
    </source>
</evidence>
<dbReference type="Proteomes" id="UP000248598">
    <property type="component" value="Chromosome 1"/>
</dbReference>
<dbReference type="InterPro" id="IPR036551">
    <property type="entry name" value="Flavin_trans-like"/>
</dbReference>
<comment type="caution">
    <text evidence="7">Lacks conserved residue(s) required for the propagation of feature annotation.</text>
</comment>
<dbReference type="HAMAP" id="MF_01984">
    <property type="entry name" value="ubiX_pad"/>
    <property type="match status" value="1"/>
</dbReference>
<dbReference type="AlphaFoldDB" id="A0AAX2J469"/>
<evidence type="ECO:0000259" key="8">
    <source>
        <dbReference type="Pfam" id="PF02441"/>
    </source>
</evidence>
<dbReference type="NCBIfam" id="TIGR00421">
    <property type="entry name" value="ubiX_pad"/>
    <property type="match status" value="1"/>
</dbReference>
<feature type="binding site" evidence="7">
    <location>
        <position position="139"/>
    </location>
    <ligand>
        <name>FMN</name>
        <dbReference type="ChEBI" id="CHEBI:58210"/>
    </ligand>
</feature>
<protein>
    <recommendedName>
        <fullName evidence="7">Flavin prenyltransferase UbiX</fullName>
        <ecNumber evidence="7">2.5.1.129</ecNumber>
    </recommendedName>
</protein>
<dbReference type="EC" id="2.5.1.129" evidence="7"/>
<evidence type="ECO:0000256" key="6">
    <source>
        <dbReference type="ARBA" id="ARBA00060793"/>
    </source>
</evidence>
<feature type="domain" description="Flavoprotein" evidence="8">
    <location>
        <begin position="106"/>
        <end position="290"/>
    </location>
</feature>
<dbReference type="Pfam" id="PF02441">
    <property type="entry name" value="Flavoprotein"/>
    <property type="match status" value="1"/>
</dbReference>
<dbReference type="EMBL" id="LS483426">
    <property type="protein sequence ID" value="SQH24970.1"/>
    <property type="molecule type" value="Genomic_DNA"/>
</dbReference>
<dbReference type="GO" id="GO:0016831">
    <property type="term" value="F:carboxy-lyase activity"/>
    <property type="evidence" value="ECO:0007669"/>
    <property type="project" value="TreeGrafter"/>
</dbReference>
<dbReference type="RefSeq" id="WP_003785841.1">
    <property type="nucleotide sequence ID" value="NZ_CP091518.1"/>
</dbReference>
<feature type="binding site" evidence="7">
    <location>
        <begin position="113"/>
        <end position="115"/>
    </location>
    <ligand>
        <name>FMN</name>
        <dbReference type="ChEBI" id="CHEBI:58210"/>
    </ligand>
</feature>
<comment type="catalytic activity">
    <reaction evidence="5 7">
        <text>dimethylallyl phosphate + FMNH2 = prenylated FMNH2 + phosphate</text>
        <dbReference type="Rhea" id="RHEA:37743"/>
        <dbReference type="ChEBI" id="CHEBI:43474"/>
        <dbReference type="ChEBI" id="CHEBI:57618"/>
        <dbReference type="ChEBI" id="CHEBI:87467"/>
        <dbReference type="ChEBI" id="CHEBI:88052"/>
        <dbReference type="EC" id="2.5.1.129"/>
    </reaction>
</comment>
<keyword evidence="1 7" id="KW-0637">Prenyltransferase</keyword>
<proteinExistence type="inferred from homology"/>
<dbReference type="GeneID" id="93263436"/>
<dbReference type="InterPro" id="IPR004507">
    <property type="entry name" value="UbiX-like"/>
</dbReference>
<evidence type="ECO:0000256" key="1">
    <source>
        <dbReference type="ARBA" id="ARBA00022602"/>
    </source>
</evidence>
<keyword evidence="3 7" id="KW-0288">FMN</keyword>
<feature type="binding site" evidence="7">
    <location>
        <position position="239"/>
    </location>
    <ligand>
        <name>FMN</name>
        <dbReference type="ChEBI" id="CHEBI:58210"/>
    </ligand>
</feature>
<name>A0AAX2J469_KINKI</name>
<organism evidence="9 10">
    <name type="scientific">Kingella kingae</name>
    <dbReference type="NCBI Taxonomy" id="504"/>
    <lineage>
        <taxon>Bacteria</taxon>
        <taxon>Pseudomonadati</taxon>
        <taxon>Pseudomonadota</taxon>
        <taxon>Betaproteobacteria</taxon>
        <taxon>Neisseriales</taxon>
        <taxon>Neisseriaceae</taxon>
        <taxon>Kingella</taxon>
    </lineage>
</organism>
<gene>
    <name evidence="7" type="primary">ubiX</name>
    <name evidence="9" type="ORF">NCTC10529_01165</name>
</gene>
<evidence type="ECO:0000256" key="7">
    <source>
        <dbReference type="HAMAP-Rule" id="MF_01984"/>
    </source>
</evidence>
<dbReference type="GO" id="GO:0106141">
    <property type="term" value="F:flavin prenyltransferase activity"/>
    <property type="evidence" value="ECO:0007669"/>
    <property type="project" value="UniProtKB-EC"/>
</dbReference>
<dbReference type="PANTHER" id="PTHR43374:SF1">
    <property type="entry name" value="FLAVIN PRENYLTRANSFERASE PAD1, MITOCHONDRIAL"/>
    <property type="match status" value="1"/>
</dbReference>
<dbReference type="PANTHER" id="PTHR43374">
    <property type="entry name" value="FLAVIN PRENYLTRANSFERASE"/>
    <property type="match status" value="1"/>
</dbReference>
<dbReference type="Gene3D" id="3.40.50.1950">
    <property type="entry name" value="Flavin prenyltransferase-like"/>
    <property type="match status" value="1"/>
</dbReference>
<keyword evidence="9" id="KW-0456">Lyase</keyword>
<evidence type="ECO:0000256" key="5">
    <source>
        <dbReference type="ARBA" id="ARBA00050612"/>
    </source>
</evidence>
<feature type="binding site" evidence="7">
    <location>
        <position position="269"/>
    </location>
    <ligand>
        <name>dimethylallyl phosphate</name>
        <dbReference type="ChEBI" id="CHEBI:88052"/>
    </ligand>
</feature>
<reference evidence="9 10" key="1">
    <citation type="submission" date="2018-06" db="EMBL/GenBank/DDBJ databases">
        <authorList>
            <consortium name="Pathogen Informatics"/>
            <person name="Doyle S."/>
        </authorList>
    </citation>
    <scope>NUCLEOTIDE SEQUENCE [LARGE SCALE GENOMIC DNA]</scope>
    <source>
        <strain evidence="9 10">NCTC10529</strain>
    </source>
</reference>
<dbReference type="InterPro" id="IPR003382">
    <property type="entry name" value="Flavoprotein"/>
</dbReference>
<keyword evidence="4 7" id="KW-0808">Transferase</keyword>
<evidence type="ECO:0000256" key="4">
    <source>
        <dbReference type="ARBA" id="ARBA00022679"/>
    </source>
</evidence>
<feature type="binding site" evidence="7">
    <location>
        <position position="285"/>
    </location>
    <ligand>
        <name>dimethylallyl phosphate</name>
        <dbReference type="ChEBI" id="CHEBI:88052"/>
    </ligand>
</feature>